<name>A0AAD1FZL7_SPHMI</name>
<evidence type="ECO:0000313" key="5">
    <source>
        <dbReference type="Proteomes" id="UP000276029"/>
    </source>
</evidence>
<gene>
    <name evidence="3" type="ORF">DFR51_2077</name>
    <name evidence="2" type="ORF">SmB9_02790</name>
</gene>
<dbReference type="SUPFAM" id="SSF160113">
    <property type="entry name" value="YegP-like"/>
    <property type="match status" value="1"/>
</dbReference>
<dbReference type="Gene3D" id="3.30.160.160">
    <property type="entry name" value="YegP-like"/>
    <property type="match status" value="1"/>
</dbReference>
<keyword evidence="5" id="KW-1185">Reference proteome</keyword>
<evidence type="ECO:0000313" key="4">
    <source>
        <dbReference type="Proteomes" id="UP000275727"/>
    </source>
</evidence>
<proteinExistence type="predicted"/>
<dbReference type="KEGG" id="smic:SmB9_02790"/>
<dbReference type="InterPro" id="IPR010879">
    <property type="entry name" value="DUF1508"/>
</dbReference>
<sequence>MLSIVKCETHSLSSFAGLDPAPVCYFEMYCGDEKRLTPAIHRGEDWSWRFCAPNGAIMAKASGYRSEAECRAAIDMLRSSAAGAKIREALQYA</sequence>
<evidence type="ECO:0000313" key="3">
    <source>
        <dbReference type="EMBL" id="RKS88866.1"/>
    </source>
</evidence>
<evidence type="ECO:0000313" key="2">
    <source>
        <dbReference type="EMBL" id="BBE32621.1"/>
    </source>
</evidence>
<accession>A0AAD1FZL7</accession>
<dbReference type="Proteomes" id="UP000275727">
    <property type="component" value="Chromosome"/>
</dbReference>
<organism evidence="2 4">
    <name type="scientific">Sphingosinicella microcystinivorans</name>
    <dbReference type="NCBI Taxonomy" id="335406"/>
    <lineage>
        <taxon>Bacteria</taxon>
        <taxon>Pseudomonadati</taxon>
        <taxon>Pseudomonadota</taxon>
        <taxon>Alphaproteobacteria</taxon>
        <taxon>Sphingomonadales</taxon>
        <taxon>Sphingosinicellaceae</taxon>
        <taxon>Sphingosinicella</taxon>
    </lineage>
</organism>
<dbReference type="Proteomes" id="UP000276029">
    <property type="component" value="Unassembled WGS sequence"/>
</dbReference>
<evidence type="ECO:0000259" key="1">
    <source>
        <dbReference type="Pfam" id="PF07411"/>
    </source>
</evidence>
<reference evidence="3 5" key="2">
    <citation type="submission" date="2018-10" db="EMBL/GenBank/DDBJ databases">
        <title>Genomic Encyclopedia of Type Strains, Phase IV (KMG-IV): sequencing the most valuable type-strain genomes for metagenomic binning, comparative biology and taxonomic classification.</title>
        <authorList>
            <person name="Goeker M."/>
        </authorList>
    </citation>
    <scope>NUCLEOTIDE SEQUENCE [LARGE SCALE GENOMIC DNA]</scope>
    <source>
        <strain evidence="3 5">DSM 19791</strain>
    </source>
</reference>
<dbReference type="InterPro" id="IPR036913">
    <property type="entry name" value="YegP-like_sf"/>
</dbReference>
<dbReference type="EMBL" id="AP018711">
    <property type="protein sequence ID" value="BBE32621.1"/>
    <property type="molecule type" value="Genomic_DNA"/>
</dbReference>
<dbReference type="EMBL" id="RBWX01000008">
    <property type="protein sequence ID" value="RKS88866.1"/>
    <property type="molecule type" value="Genomic_DNA"/>
</dbReference>
<dbReference type="AlphaFoldDB" id="A0AAD1FZL7"/>
<reference evidence="2 4" key="1">
    <citation type="submission" date="2018-06" db="EMBL/GenBank/DDBJ databases">
        <title>Complete Genome Sequence of the Microcystin-Degrading Bacterium Sphingosinicella microcystinivorans Strain B-9.</title>
        <authorList>
            <person name="Jin H."/>
            <person name="Nishizawa T."/>
            <person name="Guo Y."/>
            <person name="Nishizawa A."/>
            <person name="Park H."/>
            <person name="Kato H."/>
            <person name="Tsuji K."/>
            <person name="Harada K."/>
        </authorList>
    </citation>
    <scope>NUCLEOTIDE SEQUENCE [LARGE SCALE GENOMIC DNA]</scope>
    <source>
        <strain evidence="2 4">B9</strain>
    </source>
</reference>
<dbReference type="Pfam" id="PF07411">
    <property type="entry name" value="DUF1508"/>
    <property type="match status" value="1"/>
</dbReference>
<feature type="domain" description="DUF1508" evidence="1">
    <location>
        <begin position="45"/>
        <end position="88"/>
    </location>
</feature>
<protein>
    <submittedName>
        <fullName evidence="3">Uncharacterized protein YegP (UPF0339 family)</fullName>
    </submittedName>
</protein>